<dbReference type="GO" id="GO:0004803">
    <property type="term" value="F:transposase activity"/>
    <property type="evidence" value="ECO:0007669"/>
    <property type="project" value="InterPro"/>
</dbReference>
<protein>
    <submittedName>
        <fullName evidence="3">IS5 family transposase</fullName>
    </submittedName>
</protein>
<evidence type="ECO:0000259" key="1">
    <source>
        <dbReference type="Pfam" id="PF01609"/>
    </source>
</evidence>
<dbReference type="Pfam" id="PF01609">
    <property type="entry name" value="DDE_Tnp_1"/>
    <property type="match status" value="1"/>
</dbReference>
<dbReference type="EMBL" id="CP035494">
    <property type="protein sequence ID" value="QAY61195.1"/>
    <property type="molecule type" value="Genomic_DNA"/>
</dbReference>
<dbReference type="GO" id="GO:0003677">
    <property type="term" value="F:DNA binding"/>
    <property type="evidence" value="ECO:0007669"/>
    <property type="project" value="InterPro"/>
</dbReference>
<sequence length="288" mass="32464">MSRDVISDEAWAAIGPLFPKVKSTGRPPVDRRTVVEATAWRFRTGAPWRDMPERFGNWNTIYKNFNRWAEQGVWARLLEQVQSLAQQAGDLDWVASIDSTIVRVHQHGATLPRATGGSVELQEVGKEPSDHAIGRSRGGLTTKNHLVCDGKGRALAFILTPGQAGDTSMLIATLSEIRVQGARGRPRSRPDRVLADKGYPSKANRAWLRERGIAATIPERDDQIAHRRKRRGRPIDFGQDQRARYRVRNVVERCFNKLKQWRGIAMRSDKTARNYHAGVCLAATLQWL</sequence>
<dbReference type="NCBIfam" id="NF033580">
    <property type="entry name" value="transpos_IS5_3"/>
    <property type="match status" value="1"/>
</dbReference>
<dbReference type="PANTHER" id="PTHR30007">
    <property type="entry name" value="PHP DOMAIN PROTEIN"/>
    <property type="match status" value="1"/>
</dbReference>
<evidence type="ECO:0000259" key="2">
    <source>
        <dbReference type="Pfam" id="PF13340"/>
    </source>
</evidence>
<dbReference type="Proteomes" id="UP000293995">
    <property type="component" value="Chromosome"/>
</dbReference>
<dbReference type="PANTHER" id="PTHR30007:SF1">
    <property type="entry name" value="BLR1914 PROTEIN"/>
    <property type="match status" value="1"/>
</dbReference>
<dbReference type="InterPro" id="IPR002559">
    <property type="entry name" value="Transposase_11"/>
</dbReference>
<dbReference type="InterPro" id="IPR025161">
    <property type="entry name" value="IS402-like_dom"/>
</dbReference>
<feature type="domain" description="Insertion element IS402-like" evidence="2">
    <location>
        <begin position="6"/>
        <end position="77"/>
    </location>
</feature>
<evidence type="ECO:0000313" key="4">
    <source>
        <dbReference type="Proteomes" id="UP000293995"/>
    </source>
</evidence>
<dbReference type="KEGG" id="mprt:ET475_15210"/>
<dbReference type="OrthoDB" id="4546548at2"/>
<keyword evidence="4" id="KW-1185">Reference proteome</keyword>
<proteinExistence type="predicted"/>
<organism evidence="3 4">
    <name type="scientific">Microbacterium protaetiae</name>
    <dbReference type="NCBI Taxonomy" id="2509458"/>
    <lineage>
        <taxon>Bacteria</taxon>
        <taxon>Bacillati</taxon>
        <taxon>Actinomycetota</taxon>
        <taxon>Actinomycetes</taxon>
        <taxon>Micrococcales</taxon>
        <taxon>Microbacteriaceae</taxon>
        <taxon>Microbacterium</taxon>
    </lineage>
</organism>
<feature type="domain" description="Transposase IS4-like" evidence="1">
    <location>
        <begin position="92"/>
        <end position="277"/>
    </location>
</feature>
<reference evidence="3 4" key="1">
    <citation type="submission" date="2019-01" db="EMBL/GenBank/DDBJ databases">
        <title>Genome sequencing of strain DFW100M-13.</title>
        <authorList>
            <person name="Heo J."/>
            <person name="Kim S.-J."/>
            <person name="Kim J.-S."/>
            <person name="Hong S.-B."/>
            <person name="Kwon S.-W."/>
        </authorList>
    </citation>
    <scope>NUCLEOTIDE SEQUENCE [LARGE SCALE GENOMIC DNA]</scope>
    <source>
        <strain evidence="3 4">DFW100M-13</strain>
    </source>
</reference>
<dbReference type="GO" id="GO:0006313">
    <property type="term" value="P:DNA transposition"/>
    <property type="evidence" value="ECO:0007669"/>
    <property type="project" value="InterPro"/>
</dbReference>
<dbReference type="AlphaFoldDB" id="A0A4P6EFX7"/>
<dbReference type="Pfam" id="PF13340">
    <property type="entry name" value="DUF4096"/>
    <property type="match status" value="1"/>
</dbReference>
<gene>
    <name evidence="3" type="ORF">ET475_15210</name>
</gene>
<evidence type="ECO:0000313" key="3">
    <source>
        <dbReference type="EMBL" id="QAY61195.1"/>
    </source>
</evidence>
<accession>A0A4P6EFX7</accession>
<name>A0A4P6EFX7_9MICO</name>